<dbReference type="InterPro" id="IPR001806">
    <property type="entry name" value="Small_GTPase"/>
</dbReference>
<keyword evidence="5" id="KW-1185">Reference proteome</keyword>
<dbReference type="EMBL" id="BMAT01014017">
    <property type="protein sequence ID" value="GFS25020.1"/>
    <property type="molecule type" value="Genomic_DNA"/>
</dbReference>
<dbReference type="GO" id="GO:0005525">
    <property type="term" value="F:GTP binding"/>
    <property type="evidence" value="ECO:0007669"/>
    <property type="project" value="InterPro"/>
</dbReference>
<dbReference type="SUPFAM" id="SSF52540">
    <property type="entry name" value="P-loop containing nucleoside triphosphate hydrolases"/>
    <property type="match status" value="1"/>
</dbReference>
<evidence type="ECO:0000256" key="1">
    <source>
        <dbReference type="ARBA" id="ARBA00006270"/>
    </source>
</evidence>
<dbReference type="PROSITE" id="PS51419">
    <property type="entry name" value="RAB"/>
    <property type="match status" value="1"/>
</dbReference>
<comment type="caution">
    <text evidence="4">The sequence shown here is derived from an EMBL/GenBank/DDBJ whole genome shotgun (WGS) entry which is preliminary data.</text>
</comment>
<dbReference type="PRINTS" id="PR00449">
    <property type="entry name" value="RASTRNSFRMNG"/>
</dbReference>
<evidence type="ECO:0000313" key="4">
    <source>
        <dbReference type="EMBL" id="GFS25020.1"/>
    </source>
</evidence>
<dbReference type="Gene3D" id="3.40.50.300">
    <property type="entry name" value="P-loop containing nucleotide triphosphate hydrolases"/>
    <property type="match status" value="1"/>
</dbReference>
<name>A0AAV4JRL8_9GAST</name>
<feature type="region of interest" description="Disordered" evidence="3">
    <location>
        <begin position="1"/>
        <end position="58"/>
    </location>
</feature>
<evidence type="ECO:0000256" key="2">
    <source>
        <dbReference type="ARBA" id="ARBA00022741"/>
    </source>
</evidence>
<dbReference type="InterPro" id="IPR027417">
    <property type="entry name" value="P-loop_NTPase"/>
</dbReference>
<feature type="compositionally biased region" description="Polar residues" evidence="3">
    <location>
        <begin position="142"/>
        <end position="154"/>
    </location>
</feature>
<dbReference type="PANTHER" id="PTHR47978">
    <property type="match status" value="1"/>
</dbReference>
<dbReference type="CDD" id="cd00154">
    <property type="entry name" value="Rab"/>
    <property type="match status" value="1"/>
</dbReference>
<feature type="region of interest" description="Disordered" evidence="3">
    <location>
        <begin position="74"/>
        <end position="154"/>
    </location>
</feature>
<evidence type="ECO:0000313" key="5">
    <source>
        <dbReference type="Proteomes" id="UP000762676"/>
    </source>
</evidence>
<accession>A0AAV4JRL8</accession>
<protein>
    <submittedName>
        <fullName evidence="4">Ras-related protein Rab-23</fullName>
    </submittedName>
</protein>
<feature type="compositionally biased region" description="Polar residues" evidence="3">
    <location>
        <begin position="81"/>
        <end position="118"/>
    </location>
</feature>
<organism evidence="4 5">
    <name type="scientific">Elysia marginata</name>
    <dbReference type="NCBI Taxonomy" id="1093978"/>
    <lineage>
        <taxon>Eukaryota</taxon>
        <taxon>Metazoa</taxon>
        <taxon>Spiralia</taxon>
        <taxon>Lophotrochozoa</taxon>
        <taxon>Mollusca</taxon>
        <taxon>Gastropoda</taxon>
        <taxon>Heterobranchia</taxon>
        <taxon>Euthyneura</taxon>
        <taxon>Panpulmonata</taxon>
        <taxon>Sacoglossa</taxon>
        <taxon>Placobranchoidea</taxon>
        <taxon>Plakobranchidae</taxon>
        <taxon>Elysia</taxon>
    </lineage>
</organism>
<feature type="compositionally biased region" description="Acidic residues" evidence="3">
    <location>
        <begin position="22"/>
        <end position="33"/>
    </location>
</feature>
<dbReference type="Pfam" id="PF00071">
    <property type="entry name" value="Ras"/>
    <property type="match status" value="1"/>
</dbReference>
<proteinExistence type="inferred from homology"/>
<keyword evidence="2" id="KW-0547">Nucleotide-binding</keyword>
<dbReference type="Proteomes" id="UP000762676">
    <property type="component" value="Unassembled WGS sequence"/>
</dbReference>
<dbReference type="GO" id="GO:0003924">
    <property type="term" value="F:GTPase activity"/>
    <property type="evidence" value="ECO:0007669"/>
    <property type="project" value="InterPro"/>
</dbReference>
<dbReference type="AlphaFoldDB" id="A0AAV4JRL8"/>
<evidence type="ECO:0000256" key="3">
    <source>
        <dbReference type="SAM" id="MobiDB-lite"/>
    </source>
</evidence>
<feature type="compositionally biased region" description="Low complexity" evidence="3">
    <location>
        <begin position="1"/>
        <end position="21"/>
    </location>
</feature>
<gene>
    <name evidence="4" type="ORF">ElyMa_007017000</name>
</gene>
<comment type="similarity">
    <text evidence="1">Belongs to the small GTPase superfamily. Rab family.</text>
</comment>
<sequence length="340" mass="38263">MPHQQNLSSSSLTASNTSLNGSDEEDYDSLSEDEGLHRSYIVSQPPLRTPAHVRKTNKCHKRSLFRRLLHFGKKQEEDSRNWQTDNSKLDSSTDCEGQSIKITDTSVSNPNVCESNGTKAEDGRLNGVKSQSEPEQPGLRSKNGNIRDTAGHNQQRVREMSAESSSFCDNSQKTIKSSLVGSRLYANRGGEEFFGKRKVKVILLGDPGVGKSTFLQTLVTGKFVPSDKISNILSAQTNLVLTHAGQEVELEIQDTAGQERFRSLTASYYRHAHACFVFFNVNDKNSFASVSTWWVPATLWRVRLMKLKKIYIKESYGVNQESSEIFFIVSESRTYFDNHY</sequence>
<dbReference type="SMART" id="SM00173">
    <property type="entry name" value="RAS"/>
    <property type="match status" value="1"/>
</dbReference>
<reference evidence="4 5" key="1">
    <citation type="journal article" date="2021" name="Elife">
        <title>Chloroplast acquisition without the gene transfer in kleptoplastic sea slugs, Plakobranchus ocellatus.</title>
        <authorList>
            <person name="Maeda T."/>
            <person name="Takahashi S."/>
            <person name="Yoshida T."/>
            <person name="Shimamura S."/>
            <person name="Takaki Y."/>
            <person name="Nagai Y."/>
            <person name="Toyoda A."/>
            <person name="Suzuki Y."/>
            <person name="Arimoto A."/>
            <person name="Ishii H."/>
            <person name="Satoh N."/>
            <person name="Nishiyama T."/>
            <person name="Hasebe M."/>
            <person name="Maruyama T."/>
            <person name="Minagawa J."/>
            <person name="Obokata J."/>
            <person name="Shigenobu S."/>
        </authorList>
    </citation>
    <scope>NUCLEOTIDE SEQUENCE [LARGE SCALE GENOMIC DNA]</scope>
</reference>
<dbReference type="SMART" id="SM00175">
    <property type="entry name" value="RAB"/>
    <property type="match status" value="1"/>
</dbReference>